<name>A0ABN0T2H3_9PSEU</name>
<dbReference type="EMBL" id="BAAABU010000001">
    <property type="protein sequence ID" value="GAA0210088.1"/>
    <property type="molecule type" value="Genomic_DNA"/>
</dbReference>
<dbReference type="RefSeq" id="WP_343931895.1">
    <property type="nucleotide sequence ID" value="NZ_BAAABU010000001.1"/>
</dbReference>
<keyword evidence="1" id="KW-0812">Transmembrane</keyword>
<keyword evidence="1" id="KW-0472">Membrane</keyword>
<accession>A0ABN0T2H3</accession>
<reference evidence="2 3" key="1">
    <citation type="journal article" date="2019" name="Int. J. Syst. Evol. Microbiol.">
        <title>The Global Catalogue of Microorganisms (GCM) 10K type strain sequencing project: providing services to taxonomists for standard genome sequencing and annotation.</title>
        <authorList>
            <consortium name="The Broad Institute Genomics Platform"/>
            <consortium name="The Broad Institute Genome Sequencing Center for Infectious Disease"/>
            <person name="Wu L."/>
            <person name="Ma J."/>
        </authorList>
    </citation>
    <scope>NUCLEOTIDE SEQUENCE [LARGE SCALE GENOMIC DNA]</scope>
    <source>
        <strain evidence="2 3">JCM 3380</strain>
    </source>
</reference>
<proteinExistence type="predicted"/>
<evidence type="ECO:0000313" key="3">
    <source>
        <dbReference type="Proteomes" id="UP001500416"/>
    </source>
</evidence>
<evidence type="ECO:0000313" key="2">
    <source>
        <dbReference type="EMBL" id="GAA0210088.1"/>
    </source>
</evidence>
<sequence>MDEGVPRGASRWASVAVFAGAAVVVAGAVYAVASSPSGPPVVAAPTDAAAFATAPPAPDLDRLVVAEGDAVRATGRVEALPGRPPRFCAPAPVSGGGAARECVFGVGITGLEPVPDGALVALTGVWRSGALAVTARDTPAVRPEVEAVPLPCAPPASGWRSPGTADRAALQRYVTEEHPERFRMPSVAYPASAEVVVVEVVKGDVTAAGNALRSRYAGNLCVVDAAGRMSLADQKSLRERVDRVVLPLMADPANGVYAVGGADVVRVELVAVTPALRERLAQVDDAVELRPWLVPVQSTPR</sequence>
<keyword evidence="1" id="KW-1133">Transmembrane helix</keyword>
<evidence type="ECO:0000256" key="1">
    <source>
        <dbReference type="SAM" id="Phobius"/>
    </source>
</evidence>
<dbReference type="Proteomes" id="UP001500416">
    <property type="component" value="Unassembled WGS sequence"/>
</dbReference>
<comment type="caution">
    <text evidence="2">The sequence shown here is derived from an EMBL/GenBank/DDBJ whole genome shotgun (WGS) entry which is preliminary data.</text>
</comment>
<gene>
    <name evidence="2" type="ORF">GCM10010492_04840</name>
</gene>
<protein>
    <submittedName>
        <fullName evidence="2">Uncharacterized protein</fullName>
    </submittedName>
</protein>
<keyword evidence="3" id="KW-1185">Reference proteome</keyword>
<feature type="transmembrane region" description="Helical" evidence="1">
    <location>
        <begin position="12"/>
        <end position="33"/>
    </location>
</feature>
<organism evidence="2 3">
    <name type="scientific">Saccharothrix mutabilis subsp. mutabilis</name>
    <dbReference type="NCBI Taxonomy" id="66855"/>
    <lineage>
        <taxon>Bacteria</taxon>
        <taxon>Bacillati</taxon>
        <taxon>Actinomycetota</taxon>
        <taxon>Actinomycetes</taxon>
        <taxon>Pseudonocardiales</taxon>
        <taxon>Pseudonocardiaceae</taxon>
        <taxon>Saccharothrix</taxon>
    </lineage>
</organism>